<dbReference type="Proteomes" id="UP001396898">
    <property type="component" value="Unassembled WGS sequence"/>
</dbReference>
<feature type="compositionally biased region" description="Polar residues" evidence="4">
    <location>
        <begin position="645"/>
        <end position="670"/>
    </location>
</feature>
<organism evidence="5 6">
    <name type="scientific">Apiospora marii</name>
    <dbReference type="NCBI Taxonomy" id="335849"/>
    <lineage>
        <taxon>Eukaryota</taxon>
        <taxon>Fungi</taxon>
        <taxon>Dikarya</taxon>
        <taxon>Ascomycota</taxon>
        <taxon>Pezizomycotina</taxon>
        <taxon>Sordariomycetes</taxon>
        <taxon>Xylariomycetidae</taxon>
        <taxon>Amphisphaeriales</taxon>
        <taxon>Apiosporaceae</taxon>
        <taxon>Apiospora</taxon>
    </lineage>
</organism>
<evidence type="ECO:0008006" key="7">
    <source>
        <dbReference type="Google" id="ProtNLM"/>
    </source>
</evidence>
<feature type="region of interest" description="Disordered" evidence="4">
    <location>
        <begin position="163"/>
        <end position="185"/>
    </location>
</feature>
<feature type="region of interest" description="Disordered" evidence="4">
    <location>
        <begin position="1"/>
        <end position="129"/>
    </location>
</feature>
<feature type="compositionally biased region" description="Low complexity" evidence="4">
    <location>
        <begin position="24"/>
        <end position="33"/>
    </location>
</feature>
<comment type="caution">
    <text evidence="5">The sequence shown here is derived from an EMBL/GenBank/DDBJ whole genome shotgun (WGS) entry which is preliminary data.</text>
</comment>
<evidence type="ECO:0000313" key="5">
    <source>
        <dbReference type="EMBL" id="KAK8017171.1"/>
    </source>
</evidence>
<dbReference type="InterPro" id="IPR011990">
    <property type="entry name" value="TPR-like_helical_dom_sf"/>
</dbReference>
<feature type="compositionally biased region" description="Basic residues" evidence="4">
    <location>
        <begin position="49"/>
        <end position="65"/>
    </location>
</feature>
<comment type="similarity">
    <text evidence="2">Belongs to the NRDE2 family.</text>
</comment>
<feature type="compositionally biased region" description="Basic and acidic residues" evidence="4">
    <location>
        <begin position="265"/>
        <end position="275"/>
    </location>
</feature>
<dbReference type="PANTHER" id="PTHR13471">
    <property type="entry name" value="TETRATRICOPEPTIDE-LIKE HELICAL"/>
    <property type="match status" value="1"/>
</dbReference>
<accession>A0ABR1RQC1</accession>
<evidence type="ECO:0000313" key="6">
    <source>
        <dbReference type="Proteomes" id="UP001396898"/>
    </source>
</evidence>
<dbReference type="SUPFAM" id="SSF48452">
    <property type="entry name" value="TPR-like"/>
    <property type="match status" value="1"/>
</dbReference>
<evidence type="ECO:0000256" key="3">
    <source>
        <dbReference type="ARBA" id="ARBA00023242"/>
    </source>
</evidence>
<sequence>MSSKQGQKSSRVPTFSSFKPKTEAAAAAAAAPANEQGKEESQPKEERSRSHRDHHHHRHSSHRQHEHNGSRSEKRSRHHEKRSPPRESLDLPQRSAAAPSETSSRDNFVIDKRGDPLIRRYGGNNRYDVPAYRRYGRGRLLGADGFVRVEQLGSRDEFTLRGFYEGGGSGSALGSRRPLAGSRRAGAEVVRVRAEKVATYTGVEDFLPLGSGSGSKKRKRPESDAGDASSDEDEEEGPSYRSIHGKSKPHEFSDSDEEYGSDPDDQSRARDLDDPIKAKTIQLSNRVRQHPQNIEGWLALVDHQDTLLHIKDRDGQRPTPAEIRSFADIKLSMLEKALSHCESSPAQREVLLLRTMTEGAKIWEAKALAKRWEDVVREHGGSSFAIWKAYVDFRQTSLSTLRYEDVKMLYVNKMQQLKAALAGQGATPDVDQELYAQLVVIFTRLTRFVAESGYRELAVASWQAILELHFCRPATRSTAEGGDSNMTMTVPPSFQSFWESEVARIGEDSAKGWAAFEASGGTEEPPEPIAFDNNGAALSTRDPYKAWAAVEQHRGSHARVPARTMDEGTEDDPYRVVMYTDIDDLLFFAPDGALPLVQEQLIAAFLAFHQLPPAPGSSALGGLLARDGLLDTNGLIHFGDHKQDPTQTPETEGSSSNKPLEFPQSHQRISPSSEVLFPSTTAWFNYMDPAVRALTNDGQLQLLSTALKQLVRSHGRSDLAAYHLALDMCSPKTDGKKAAKALLKRYPANIELYIGYANYEFRAGNQAAGSNVLVAALQLPGLSPEEKLRLWTAWAWMALEQSDLPMSLARLCLVGRESQSQAPLAAAAMEPASPTLILKTRQALTSNCEYSTSRGDDVVASLYAKALVLLQYLSTQQQSQTGGNNSSKEPRGEGQGDIEAAMAVVAKCSDEFQSRGLAGNAGHERLLQFAAQLLYVHICHGPYRPAFLREQTAAFLGFFPDNTMFLTLFAWKETRLSIDDRVRTLLSDTLLLTKPQHDGPATRAFAIRHERRAGNAHSTRAAFEHALEDTSPTNGCCRHNVGLWISYIRHCRAVPALRPKTKDVFYRALQRCPWAKDVFLEAFGPALVRDLDSAELRSVYGTLYDKGLRVHVEMGEFVGRWKEGEKEKGRKGKEEQQRGSGSGR</sequence>
<proteinExistence type="inferred from homology"/>
<feature type="compositionally biased region" description="Acidic residues" evidence="4">
    <location>
        <begin position="254"/>
        <end position="264"/>
    </location>
</feature>
<dbReference type="EMBL" id="JAQQWI010000011">
    <property type="protein sequence ID" value="KAK8017171.1"/>
    <property type="molecule type" value="Genomic_DNA"/>
</dbReference>
<evidence type="ECO:0000256" key="2">
    <source>
        <dbReference type="ARBA" id="ARBA00009265"/>
    </source>
</evidence>
<feature type="compositionally biased region" description="Low complexity" evidence="4">
    <location>
        <begin position="172"/>
        <end position="185"/>
    </location>
</feature>
<keyword evidence="3" id="KW-0539">Nucleus</keyword>
<feature type="region of interest" description="Disordered" evidence="4">
    <location>
        <begin position="205"/>
        <end position="275"/>
    </location>
</feature>
<dbReference type="InterPro" id="IPR013633">
    <property type="entry name" value="NRDE-2"/>
</dbReference>
<dbReference type="Pfam" id="PF08424">
    <property type="entry name" value="NRDE-2"/>
    <property type="match status" value="1"/>
</dbReference>
<comment type="subcellular location">
    <subcellularLocation>
        <location evidence="1">Nucleus</location>
    </subcellularLocation>
</comment>
<name>A0ABR1RQC1_9PEZI</name>
<gene>
    <name evidence="5" type="ORF">PG991_008247</name>
</gene>
<evidence type="ECO:0000256" key="1">
    <source>
        <dbReference type="ARBA" id="ARBA00004123"/>
    </source>
</evidence>
<reference evidence="5 6" key="1">
    <citation type="submission" date="2023-01" db="EMBL/GenBank/DDBJ databases">
        <title>Analysis of 21 Apiospora genomes using comparative genomics revels a genus with tremendous synthesis potential of carbohydrate active enzymes and secondary metabolites.</title>
        <authorList>
            <person name="Sorensen T."/>
        </authorList>
    </citation>
    <scope>NUCLEOTIDE SEQUENCE [LARGE SCALE GENOMIC DNA]</scope>
    <source>
        <strain evidence="5 6">CBS 20057</strain>
    </source>
</reference>
<feature type="compositionally biased region" description="Polar residues" evidence="4">
    <location>
        <begin position="1"/>
        <end position="19"/>
    </location>
</feature>
<dbReference type="Gene3D" id="1.25.40.10">
    <property type="entry name" value="Tetratricopeptide repeat domain"/>
    <property type="match status" value="2"/>
</dbReference>
<feature type="compositionally biased region" description="Basic and acidic residues" evidence="4">
    <location>
        <begin position="108"/>
        <end position="118"/>
    </location>
</feature>
<feature type="region of interest" description="Disordered" evidence="4">
    <location>
        <begin position="635"/>
        <end position="670"/>
    </location>
</feature>
<protein>
    <recommendedName>
        <fullName evidence="7">DUF1740-domain-containing protein</fullName>
    </recommendedName>
</protein>
<keyword evidence="6" id="KW-1185">Reference proteome</keyword>
<evidence type="ECO:0000256" key="4">
    <source>
        <dbReference type="SAM" id="MobiDB-lite"/>
    </source>
</evidence>
<feature type="compositionally biased region" description="Basic and acidic residues" evidence="4">
    <location>
        <begin position="36"/>
        <end position="48"/>
    </location>
</feature>
<feature type="compositionally biased region" description="Basic and acidic residues" evidence="4">
    <location>
        <begin position="1123"/>
        <end position="1137"/>
    </location>
</feature>
<feature type="region of interest" description="Disordered" evidence="4">
    <location>
        <begin position="1123"/>
        <end position="1144"/>
    </location>
</feature>
<dbReference type="PANTHER" id="PTHR13471:SF0">
    <property type="entry name" value="NUCLEAR EXOSOME REGULATOR NRDE2"/>
    <property type="match status" value="1"/>
</dbReference>